<dbReference type="Proteomes" id="UP000265520">
    <property type="component" value="Unassembled WGS sequence"/>
</dbReference>
<evidence type="ECO:0000313" key="1">
    <source>
        <dbReference type="EMBL" id="MCI71308.1"/>
    </source>
</evidence>
<dbReference type="EMBL" id="LXQA010793738">
    <property type="protein sequence ID" value="MCI71308.1"/>
    <property type="molecule type" value="Genomic_DNA"/>
</dbReference>
<evidence type="ECO:0000313" key="2">
    <source>
        <dbReference type="Proteomes" id="UP000265520"/>
    </source>
</evidence>
<accession>A0A392UE46</accession>
<protein>
    <submittedName>
        <fullName evidence="1">Uncharacterized protein</fullName>
    </submittedName>
</protein>
<organism evidence="1 2">
    <name type="scientific">Trifolium medium</name>
    <dbReference type="NCBI Taxonomy" id="97028"/>
    <lineage>
        <taxon>Eukaryota</taxon>
        <taxon>Viridiplantae</taxon>
        <taxon>Streptophyta</taxon>
        <taxon>Embryophyta</taxon>
        <taxon>Tracheophyta</taxon>
        <taxon>Spermatophyta</taxon>
        <taxon>Magnoliopsida</taxon>
        <taxon>eudicotyledons</taxon>
        <taxon>Gunneridae</taxon>
        <taxon>Pentapetalae</taxon>
        <taxon>rosids</taxon>
        <taxon>fabids</taxon>
        <taxon>Fabales</taxon>
        <taxon>Fabaceae</taxon>
        <taxon>Papilionoideae</taxon>
        <taxon>50 kb inversion clade</taxon>
        <taxon>NPAAA clade</taxon>
        <taxon>Hologalegina</taxon>
        <taxon>IRL clade</taxon>
        <taxon>Trifolieae</taxon>
        <taxon>Trifolium</taxon>
    </lineage>
</organism>
<keyword evidence="2" id="KW-1185">Reference proteome</keyword>
<sequence length="52" mass="5515">MENDSYGDSHASGGFAGGGIMVRLPAIRLSNSVACRTAYGLKKNKKNDNNNN</sequence>
<name>A0A392UE46_9FABA</name>
<proteinExistence type="predicted"/>
<reference evidence="1 2" key="1">
    <citation type="journal article" date="2018" name="Front. Plant Sci.">
        <title>Red Clover (Trifolium pratense) and Zigzag Clover (T. medium) - A Picture of Genomic Similarities and Differences.</title>
        <authorList>
            <person name="Dluhosova J."/>
            <person name="Istvanek J."/>
            <person name="Nedelnik J."/>
            <person name="Repkova J."/>
        </authorList>
    </citation>
    <scope>NUCLEOTIDE SEQUENCE [LARGE SCALE GENOMIC DNA]</scope>
    <source>
        <strain evidence="2">cv. 10/8</strain>
        <tissue evidence="1">Leaf</tissue>
    </source>
</reference>
<dbReference type="AlphaFoldDB" id="A0A392UE46"/>
<comment type="caution">
    <text evidence="1">The sequence shown here is derived from an EMBL/GenBank/DDBJ whole genome shotgun (WGS) entry which is preliminary data.</text>
</comment>